<organism evidence="1 2">
    <name type="scientific">Aquimarina brevivitae</name>
    <dbReference type="NCBI Taxonomy" id="323412"/>
    <lineage>
        <taxon>Bacteria</taxon>
        <taxon>Pseudomonadati</taxon>
        <taxon>Bacteroidota</taxon>
        <taxon>Flavobacteriia</taxon>
        <taxon>Flavobacteriales</taxon>
        <taxon>Flavobacteriaceae</taxon>
        <taxon>Aquimarina</taxon>
    </lineage>
</organism>
<dbReference type="EMBL" id="SGXE01000001">
    <property type="protein sequence ID" value="RZS99112.1"/>
    <property type="molecule type" value="Genomic_DNA"/>
</dbReference>
<sequence>MKSFLFLISSLLLLVSCKQEQQQSTNTALQTIKPLDSLSKKTAGTKLKTLSPESKKKVGSFDDYQSFEDLMITLESANPYYIQKYADSIDILISTVRENLSEDLKTKPIEARLKLLVTESGLLKDIAKENKPKATELLKANTKLILAYNSLAIQLNELTLAIPEDIEKELLRTTKNLRDSTQILKDEN</sequence>
<protein>
    <recommendedName>
        <fullName evidence="3">Lipoprotein</fullName>
    </recommendedName>
</protein>
<evidence type="ECO:0000313" key="1">
    <source>
        <dbReference type="EMBL" id="RZS99112.1"/>
    </source>
</evidence>
<gene>
    <name evidence="1" type="ORF">EV197_0317</name>
</gene>
<evidence type="ECO:0000313" key="2">
    <source>
        <dbReference type="Proteomes" id="UP000292262"/>
    </source>
</evidence>
<reference evidence="1 2" key="1">
    <citation type="submission" date="2019-02" db="EMBL/GenBank/DDBJ databases">
        <title>Genomic Encyclopedia of Type Strains, Phase IV (KMG-IV): sequencing the most valuable type-strain genomes for metagenomic binning, comparative biology and taxonomic classification.</title>
        <authorList>
            <person name="Goeker M."/>
        </authorList>
    </citation>
    <scope>NUCLEOTIDE SEQUENCE [LARGE SCALE GENOMIC DNA]</scope>
    <source>
        <strain evidence="1 2">DSM 17196</strain>
    </source>
</reference>
<dbReference type="PROSITE" id="PS51257">
    <property type="entry name" value="PROKAR_LIPOPROTEIN"/>
    <property type="match status" value="1"/>
</dbReference>
<dbReference type="Proteomes" id="UP000292262">
    <property type="component" value="Unassembled WGS sequence"/>
</dbReference>
<dbReference type="RefSeq" id="WP_130284973.1">
    <property type="nucleotide sequence ID" value="NZ_SGXE01000001.1"/>
</dbReference>
<accession>A0A4Q7PJM7</accession>
<evidence type="ECO:0008006" key="3">
    <source>
        <dbReference type="Google" id="ProtNLM"/>
    </source>
</evidence>
<keyword evidence="2" id="KW-1185">Reference proteome</keyword>
<dbReference type="OrthoDB" id="1453598at2"/>
<comment type="caution">
    <text evidence="1">The sequence shown here is derived from an EMBL/GenBank/DDBJ whole genome shotgun (WGS) entry which is preliminary data.</text>
</comment>
<dbReference type="AlphaFoldDB" id="A0A4Q7PJM7"/>
<proteinExistence type="predicted"/>
<name>A0A4Q7PJM7_9FLAO</name>